<dbReference type="RefSeq" id="WP_008708353.1">
    <property type="nucleotide sequence ID" value="NZ_ANOG01001042.1"/>
</dbReference>
<dbReference type="SUPFAM" id="SSF53756">
    <property type="entry name" value="UDP-Glycosyltransferase/glycogen phosphorylase"/>
    <property type="match status" value="1"/>
</dbReference>
<protein>
    <recommendedName>
        <fullName evidence="3">Glycosyl transferase family 28 C-terminal domain-containing protein</fullName>
    </recommendedName>
</protein>
<evidence type="ECO:0008006" key="3">
    <source>
        <dbReference type="Google" id="ProtNLM"/>
    </source>
</evidence>
<gene>
    <name evidence="1" type="ORF">RMSM_07306</name>
</gene>
<evidence type="ECO:0000313" key="2">
    <source>
        <dbReference type="Proteomes" id="UP000011991"/>
    </source>
</evidence>
<sequence length="370" mass="41780">MSSPTIGFYVHYHGLGHKHRTEAILQHLRFPATVITSRLDAQRWSGESLCQVIGIDCDIDDVHTEGLQHAADVAALHYAPLWCDTITRRVAQYTQWLHESKPDLMVVDVSAEISMLTRLASIPQIVMRQHGDRSDAAHENAYAAAHSLLAPFPETMEDDQTPQWVRRKTVYLDGFCRNTTSTRPESQVANVTDDVERPRIVVMFGRGGRDDVHEDLRQAAKRVPQYDWIVLGKEPDGHAGTPENLRFHGWVTDPTQHVQTAEIVVTAAGHNSVMEIGHARKRFVAIAEDRPFDEQIQKASVLDREGLAVGLTSWPDPQQWPAIVERAKALDPQKWDTVYRNDGARQAAEHLQAVATWSHTIRKRNCRGNR</sequence>
<dbReference type="PANTHER" id="PTHR21015">
    <property type="entry name" value="UDP-N-ACETYLGLUCOSAMINE--N-ACETYLMURAMYL-(PENTAPEPTIDE) PYROPHOSPHORYL-UNDECAPRENOL N-ACETYLGLUCOSAMINE TRANSFERASE 1"/>
    <property type="match status" value="1"/>
</dbReference>
<dbReference type="AlphaFoldDB" id="M5RPA7"/>
<proteinExistence type="predicted"/>
<dbReference type="PATRIC" id="fig|1265738.3.peg.7288"/>
<evidence type="ECO:0000313" key="1">
    <source>
        <dbReference type="EMBL" id="EMI15779.1"/>
    </source>
</evidence>
<comment type="caution">
    <text evidence="1">The sequence shown here is derived from an EMBL/GenBank/DDBJ whole genome shotgun (WGS) entry which is preliminary data.</text>
</comment>
<dbReference type="Proteomes" id="UP000011991">
    <property type="component" value="Unassembled WGS sequence"/>
</dbReference>
<reference evidence="1 2" key="1">
    <citation type="journal article" date="2013" name="Mar. Genomics">
        <title>Expression of sulfatases in Rhodopirellula baltica and the diversity of sulfatases in the genus Rhodopirellula.</title>
        <authorList>
            <person name="Wegner C.E."/>
            <person name="Richter-Heitmann T."/>
            <person name="Klindworth A."/>
            <person name="Klockow C."/>
            <person name="Richter M."/>
            <person name="Achstetter T."/>
            <person name="Glockner F.O."/>
            <person name="Harder J."/>
        </authorList>
    </citation>
    <scope>NUCLEOTIDE SEQUENCE [LARGE SCALE GENOMIC DNA]</scope>
    <source>
        <strain evidence="1 2">SM1</strain>
    </source>
</reference>
<dbReference type="PANTHER" id="PTHR21015:SF22">
    <property type="entry name" value="GLYCOSYLTRANSFERASE"/>
    <property type="match status" value="1"/>
</dbReference>
<dbReference type="OrthoDB" id="9809594at2"/>
<dbReference type="Gene3D" id="3.40.50.2000">
    <property type="entry name" value="Glycogen Phosphorylase B"/>
    <property type="match status" value="1"/>
</dbReference>
<name>M5RPA7_9BACT</name>
<dbReference type="GO" id="GO:0016757">
    <property type="term" value="F:glycosyltransferase activity"/>
    <property type="evidence" value="ECO:0007669"/>
    <property type="project" value="TreeGrafter"/>
</dbReference>
<dbReference type="EMBL" id="ANOG01001042">
    <property type="protein sequence ID" value="EMI15779.1"/>
    <property type="molecule type" value="Genomic_DNA"/>
</dbReference>
<organism evidence="1 2">
    <name type="scientific">Rhodopirellula maiorica SM1</name>
    <dbReference type="NCBI Taxonomy" id="1265738"/>
    <lineage>
        <taxon>Bacteria</taxon>
        <taxon>Pseudomonadati</taxon>
        <taxon>Planctomycetota</taxon>
        <taxon>Planctomycetia</taxon>
        <taxon>Pirellulales</taxon>
        <taxon>Pirellulaceae</taxon>
        <taxon>Novipirellula</taxon>
    </lineage>
</organism>
<keyword evidence="2" id="KW-1185">Reference proteome</keyword>
<accession>M5RPA7</accession>